<accession>A0A8S5RNJ1</accession>
<dbReference type="EMBL" id="BK059128">
    <property type="protein sequence ID" value="DAE32747.1"/>
    <property type="molecule type" value="Genomic_DNA"/>
</dbReference>
<name>A0A8S5RNJ1_9VIRU</name>
<protein>
    <submittedName>
        <fullName evidence="1">Uncharacterized protein</fullName>
    </submittedName>
</protein>
<organism evidence="1">
    <name type="scientific">virus sp. ctFlR8</name>
    <dbReference type="NCBI Taxonomy" id="2825811"/>
    <lineage>
        <taxon>Viruses</taxon>
    </lineage>
</organism>
<sequence>MIKASNAYKSAMQKKIRDRAYISITLGVVNGDAQNTAHFEGDYAYWGNKVLPFRNDAEYTEYATLEQNYMRVDGQMYFLPRETSGLYQLRNAPLTTQNVMETVKVAFPQEYSIKGLTIDFGKYYPTSFKIVTDEKELTYTNDKHDFSTTDVIGNTTNIQIIPISMVGGNKRLRVEKIVMGVGLTYRNNDVSTASFEEFVNGISAEIPYRKLSVTILDKNNVYNVDDDNSFINFLETGQKMELSYGMVLSDETVEWHKKATMLLTDWNSKKNQMSFTANDVLSTLEDNYTIGNKIYDRTAYAEAISILKDAGFEPDEYFVDDCLRDVSLHNPMPEAPHKECLQLLCNASRCILFVDSDGRVNIKANFANVIDPADMQVTSNGTAWWGNATNVLYGNNNVYAELTRNFMRVDGSQLFLPRNTGTAIEQTGYVTSNVSDENGLFSENPVLTLKLPAAYTYYGLYISFQGNPPKEMKVSTYNGDTLLKTFKYDALKEKSLLNDEFENFDSIRFEITKAYPKNRVLIDKISFGDLSDYELKKDSMTENPYGYAERKTKDVFVKIYTFQNGEDNTPQVVEDNVYLKKSINNSGEIRYCENQLISTEDHARIVAEWLGNYYANNISYDVQYRGDPVLEAADIIFMESDIVNSLQVEVETHKLNFNGAFNGSLQLRRAMRT</sequence>
<evidence type="ECO:0000313" key="1">
    <source>
        <dbReference type="EMBL" id="DAE32747.1"/>
    </source>
</evidence>
<proteinExistence type="predicted"/>
<reference evidence="1" key="1">
    <citation type="journal article" date="2021" name="Proc. Natl. Acad. Sci. U.S.A.">
        <title>A Catalog of Tens of Thousands of Viruses from Human Metagenomes Reveals Hidden Associations with Chronic Diseases.</title>
        <authorList>
            <person name="Tisza M.J."/>
            <person name="Buck C.B."/>
        </authorList>
    </citation>
    <scope>NUCLEOTIDE SEQUENCE</scope>
    <source>
        <strain evidence="1">CtFlR8</strain>
    </source>
</reference>